<keyword evidence="1 2" id="KW-0238">DNA-binding</keyword>
<evidence type="ECO:0000313" key="4">
    <source>
        <dbReference type="EMBL" id="AZZ54985.1"/>
    </source>
</evidence>
<evidence type="ECO:0000256" key="3">
    <source>
        <dbReference type="RuleBase" id="RU000524"/>
    </source>
</evidence>
<dbReference type="Pfam" id="PF00436">
    <property type="entry name" value="SSB"/>
    <property type="match status" value="1"/>
</dbReference>
<dbReference type="GO" id="GO:0003697">
    <property type="term" value="F:single-stranded DNA binding"/>
    <property type="evidence" value="ECO:0007669"/>
    <property type="project" value="UniProtKB-UniRule"/>
</dbReference>
<dbReference type="GO" id="GO:0009295">
    <property type="term" value="C:nucleoid"/>
    <property type="evidence" value="ECO:0007669"/>
    <property type="project" value="TreeGrafter"/>
</dbReference>
<evidence type="ECO:0000256" key="1">
    <source>
        <dbReference type="ARBA" id="ARBA00023125"/>
    </source>
</evidence>
<dbReference type="NCBIfam" id="TIGR00621">
    <property type="entry name" value="ssb"/>
    <property type="match status" value="1"/>
</dbReference>
<evidence type="ECO:0000256" key="2">
    <source>
        <dbReference type="HAMAP-Rule" id="MF_00984"/>
    </source>
</evidence>
<organism evidence="4 5">
    <name type="scientific">Rathayibacter iranicus</name>
    <dbReference type="NCBI Taxonomy" id="59737"/>
    <lineage>
        <taxon>Bacteria</taxon>
        <taxon>Bacillati</taxon>
        <taxon>Actinomycetota</taxon>
        <taxon>Actinomycetes</taxon>
        <taxon>Micrococcales</taxon>
        <taxon>Microbacteriaceae</taxon>
        <taxon>Rathayibacter</taxon>
    </lineage>
</organism>
<comment type="subunit">
    <text evidence="2">Homotetramer.</text>
</comment>
<dbReference type="PROSITE" id="PS50935">
    <property type="entry name" value="SSB"/>
    <property type="match status" value="1"/>
</dbReference>
<dbReference type="EMBL" id="CP028130">
    <property type="protein sequence ID" value="AZZ54985.1"/>
    <property type="molecule type" value="Genomic_DNA"/>
</dbReference>
<proteinExistence type="inferred from homology"/>
<dbReference type="InterPro" id="IPR000424">
    <property type="entry name" value="Primosome_PriB/ssb"/>
</dbReference>
<comment type="caution">
    <text evidence="2">Lacks conserved residue(s) required for the propagation of feature annotation.</text>
</comment>
<dbReference type="CDD" id="cd04496">
    <property type="entry name" value="SSB_OBF"/>
    <property type="match status" value="1"/>
</dbReference>
<sequence length="183" mass="19262">MANSIPAIIVGNLTEDPELKYTESGVAVVNFSVAQTERVFDRATNEWKDGDAFFARCSIWRYDAEHLAASARKGQRVVVQGTWKQRGYVDTKTQENRVSVEVQADEVAISLKYGTAVYTKASARPQGAPDYGVTTAPPVVPQVAAPAAPVAAPVAPVAAPAVAPVTTPVLVPVAGAPGADVQF</sequence>
<dbReference type="GO" id="GO:0006260">
    <property type="term" value="P:DNA replication"/>
    <property type="evidence" value="ECO:0007669"/>
    <property type="project" value="InterPro"/>
</dbReference>
<dbReference type="SUPFAM" id="SSF50249">
    <property type="entry name" value="Nucleic acid-binding proteins"/>
    <property type="match status" value="1"/>
</dbReference>
<dbReference type="RefSeq" id="WP_104354172.1">
    <property type="nucleotide sequence ID" value="NZ_CP028130.1"/>
</dbReference>
<dbReference type="AlphaFoldDB" id="A0AAD1ACQ9"/>
<protein>
    <recommendedName>
        <fullName evidence="2 3">Single-stranded DNA-binding protein</fullName>
        <shortName evidence="2">SSB</shortName>
    </recommendedName>
</protein>
<accession>A0AAD1ACQ9</accession>
<dbReference type="HAMAP" id="MF_00984">
    <property type="entry name" value="SSB"/>
    <property type="match status" value="1"/>
</dbReference>
<dbReference type="KEGG" id="ria:C7V51_03105"/>
<reference evidence="4 5" key="1">
    <citation type="submission" date="2018-03" db="EMBL/GenBank/DDBJ databases">
        <title>Bacteriophage NCPPB3778 and a type I-E CRISPR drive the evolution of the US Biological Select Agent, Rathayibacter toxicus.</title>
        <authorList>
            <person name="Davis E.W.II."/>
            <person name="Tabima J.F."/>
            <person name="Weisberg A.J."/>
            <person name="Dantas Lopes L."/>
            <person name="Wiseman M.S."/>
            <person name="Wiseman M.S."/>
            <person name="Pupko T."/>
            <person name="Belcher M.S."/>
            <person name="Sechler A.J."/>
            <person name="Tancos M.A."/>
            <person name="Schroeder B.K."/>
            <person name="Murray T.D."/>
            <person name="Luster D.G."/>
            <person name="Schneider W.L."/>
            <person name="Rogers E."/>
            <person name="Andreote F.D."/>
            <person name="Grunwald N.J."/>
            <person name="Putnam M.L."/>
            <person name="Chang J.H."/>
        </authorList>
    </citation>
    <scope>NUCLEOTIDE SEQUENCE [LARGE SCALE GENOMIC DNA]</scope>
    <source>
        <strain evidence="4 5">NCCPB 2253</strain>
    </source>
</reference>
<dbReference type="PANTHER" id="PTHR10302:SF27">
    <property type="entry name" value="SINGLE-STRANDED DNA-BINDING PROTEIN"/>
    <property type="match status" value="1"/>
</dbReference>
<gene>
    <name evidence="4" type="ORF">C7V51_03105</name>
</gene>
<dbReference type="Proteomes" id="UP000283946">
    <property type="component" value="Chromosome"/>
</dbReference>
<dbReference type="Gene3D" id="2.40.50.140">
    <property type="entry name" value="Nucleic acid-binding proteins"/>
    <property type="match status" value="1"/>
</dbReference>
<name>A0AAD1ACQ9_9MICO</name>
<dbReference type="InterPro" id="IPR012340">
    <property type="entry name" value="NA-bd_OB-fold"/>
</dbReference>
<evidence type="ECO:0000313" key="5">
    <source>
        <dbReference type="Proteomes" id="UP000283946"/>
    </source>
</evidence>
<dbReference type="InterPro" id="IPR011344">
    <property type="entry name" value="ssDNA-bd"/>
</dbReference>
<dbReference type="PANTHER" id="PTHR10302">
    <property type="entry name" value="SINGLE-STRANDED DNA-BINDING PROTEIN"/>
    <property type="match status" value="1"/>
</dbReference>